<name>A0A1V2DNW9_9GAMM</name>
<dbReference type="EMBL" id="MSCW01000011">
    <property type="protein sequence ID" value="ONF42338.1"/>
    <property type="molecule type" value="Genomic_DNA"/>
</dbReference>
<feature type="transmembrane region" description="Helical" evidence="2">
    <location>
        <begin position="6"/>
        <end position="33"/>
    </location>
</feature>
<dbReference type="AlphaFoldDB" id="A0A1V2DNW9"/>
<reference evidence="3 4" key="1">
    <citation type="submission" date="2016-12" db="EMBL/GenBank/DDBJ databases">
        <title>Marinobacter lutaoensis whole genome sequencing.</title>
        <authorList>
            <person name="Verma A."/>
            <person name="Krishnamurthi S."/>
        </authorList>
    </citation>
    <scope>NUCLEOTIDE SEQUENCE [LARGE SCALE GENOMIC DNA]</scope>
    <source>
        <strain evidence="3 4">T5054</strain>
    </source>
</reference>
<keyword evidence="2" id="KW-0472">Membrane</keyword>
<proteinExistence type="predicted"/>
<gene>
    <name evidence="3" type="ORF">BTO32_16230</name>
</gene>
<keyword evidence="2" id="KW-0812">Transmembrane</keyword>
<keyword evidence="4" id="KW-1185">Reference proteome</keyword>
<keyword evidence="1" id="KW-0175">Coiled coil</keyword>
<evidence type="ECO:0000256" key="1">
    <source>
        <dbReference type="SAM" id="Coils"/>
    </source>
</evidence>
<evidence type="ECO:0000313" key="4">
    <source>
        <dbReference type="Proteomes" id="UP000189339"/>
    </source>
</evidence>
<keyword evidence="2" id="KW-1133">Transmembrane helix</keyword>
<comment type="caution">
    <text evidence="3">The sequence shown here is derived from an EMBL/GenBank/DDBJ whole genome shotgun (WGS) entry which is preliminary data.</text>
</comment>
<organism evidence="3 4">
    <name type="scientific">Marinobacter lutaoensis</name>
    <dbReference type="NCBI Taxonomy" id="135739"/>
    <lineage>
        <taxon>Bacteria</taxon>
        <taxon>Pseudomonadati</taxon>
        <taxon>Pseudomonadota</taxon>
        <taxon>Gammaproteobacteria</taxon>
        <taxon>Pseudomonadales</taxon>
        <taxon>Marinobacteraceae</taxon>
        <taxon>Marinobacter</taxon>
    </lineage>
</organism>
<evidence type="ECO:0000313" key="3">
    <source>
        <dbReference type="EMBL" id="ONF42338.1"/>
    </source>
</evidence>
<sequence>MSWFRIFSAVLVANIVSWVIVSIIGWLVFFVFFDALDDELARRMSSIPEIEFPEIVAPPPLSPQDIKAQKERERLRKEQLAREARQAQLRRENEANARRINRQTCDFWRQQYREDPSSQNEAYMNSACSRL</sequence>
<dbReference type="Proteomes" id="UP000189339">
    <property type="component" value="Unassembled WGS sequence"/>
</dbReference>
<accession>A0A1V2DNW9</accession>
<protein>
    <submittedName>
        <fullName evidence="3">Uncharacterized protein</fullName>
    </submittedName>
</protein>
<feature type="coiled-coil region" evidence="1">
    <location>
        <begin position="67"/>
        <end position="97"/>
    </location>
</feature>
<dbReference type="RefSeq" id="WP_076725711.1">
    <property type="nucleotide sequence ID" value="NZ_MSCW01000011.1"/>
</dbReference>
<evidence type="ECO:0000256" key="2">
    <source>
        <dbReference type="SAM" id="Phobius"/>
    </source>
</evidence>